<proteinExistence type="predicted"/>
<dbReference type="Proteomes" id="UP001489004">
    <property type="component" value="Unassembled WGS sequence"/>
</dbReference>
<evidence type="ECO:0000313" key="3">
    <source>
        <dbReference type="Proteomes" id="UP001489004"/>
    </source>
</evidence>
<feature type="region of interest" description="Disordered" evidence="1">
    <location>
        <begin position="192"/>
        <end position="258"/>
    </location>
</feature>
<comment type="caution">
    <text evidence="2">The sequence shown here is derived from an EMBL/GenBank/DDBJ whole genome shotgun (WGS) entry which is preliminary data.</text>
</comment>
<evidence type="ECO:0000256" key="1">
    <source>
        <dbReference type="SAM" id="MobiDB-lite"/>
    </source>
</evidence>
<name>A0AAW1PT21_9CHLO</name>
<feature type="region of interest" description="Disordered" evidence="1">
    <location>
        <begin position="1"/>
        <end position="35"/>
    </location>
</feature>
<dbReference type="EMBL" id="JALJOR010000008">
    <property type="protein sequence ID" value="KAK9812769.1"/>
    <property type="molecule type" value="Genomic_DNA"/>
</dbReference>
<reference evidence="2 3" key="1">
    <citation type="journal article" date="2024" name="Nat. Commun.">
        <title>Phylogenomics reveals the evolutionary origins of lichenization in chlorophyte algae.</title>
        <authorList>
            <person name="Puginier C."/>
            <person name="Libourel C."/>
            <person name="Otte J."/>
            <person name="Skaloud P."/>
            <person name="Haon M."/>
            <person name="Grisel S."/>
            <person name="Petersen M."/>
            <person name="Berrin J.G."/>
            <person name="Delaux P.M."/>
            <person name="Dal Grande F."/>
            <person name="Keller J."/>
        </authorList>
    </citation>
    <scope>NUCLEOTIDE SEQUENCE [LARGE SCALE GENOMIC DNA]</scope>
    <source>
        <strain evidence="2 3">SAG 2043</strain>
    </source>
</reference>
<organism evidence="2 3">
    <name type="scientific">[Myrmecia] bisecta</name>
    <dbReference type="NCBI Taxonomy" id="41462"/>
    <lineage>
        <taxon>Eukaryota</taxon>
        <taxon>Viridiplantae</taxon>
        <taxon>Chlorophyta</taxon>
        <taxon>core chlorophytes</taxon>
        <taxon>Trebouxiophyceae</taxon>
        <taxon>Trebouxiales</taxon>
        <taxon>Trebouxiaceae</taxon>
        <taxon>Myrmecia</taxon>
    </lineage>
</organism>
<protein>
    <submittedName>
        <fullName evidence="2">Uncharacterized protein</fullName>
    </submittedName>
</protein>
<keyword evidence="3" id="KW-1185">Reference proteome</keyword>
<gene>
    <name evidence="2" type="ORF">WJX72_003402</name>
</gene>
<evidence type="ECO:0000313" key="2">
    <source>
        <dbReference type="EMBL" id="KAK9812769.1"/>
    </source>
</evidence>
<sequence>MVDLEPSTLLAQEDLDTAQRQEPAVPVSKPDVGVKASGTATKDEAVKVLPGSLLKSQARFGFISIHAWRYNAQRAGSAGGSATLMLKGAPDTLNPKAGLGWRAYEDCLSTPGERALVLAYLQQQDQVAWYDTGRPRKERDRERRLEVVEWIQGLQADVVAQLQAKVDADMGGPDSATAYVQEAGQADVDNYLGEQGLQGPEQSTHDWDQGVLPGAGSGGPLMAQVQAGGDADDQAEAPVAEPSAAMVGSATDEGKRQEAHSDMLLADQTAVKADIGDAGRTNMLTVSIEQEVLPTTVWDHPKPELCLPPRQRQRLTIADENHAACKCPGCVNLAATLSSDPLWVLCILLDFAFCPSD</sequence>
<dbReference type="AlphaFoldDB" id="A0AAW1PT21"/>
<accession>A0AAW1PT21</accession>